<evidence type="ECO:0000256" key="10">
    <source>
        <dbReference type="SAM" id="SignalP"/>
    </source>
</evidence>
<feature type="binding site" description="covalent" evidence="8">
    <location>
        <position position="87"/>
    </location>
    <ligand>
        <name>heme c</name>
        <dbReference type="ChEBI" id="CHEBI:61717"/>
        <label>1</label>
    </ligand>
</feature>
<dbReference type="Pfam" id="PF03150">
    <property type="entry name" value="CCP_MauG"/>
    <property type="match status" value="1"/>
</dbReference>
<dbReference type="AlphaFoldDB" id="A0A1T4QWK9"/>
<dbReference type="Gene3D" id="1.10.760.10">
    <property type="entry name" value="Cytochrome c-like domain"/>
    <property type="match status" value="2"/>
</dbReference>
<dbReference type="Proteomes" id="UP000190367">
    <property type="component" value="Unassembled WGS sequence"/>
</dbReference>
<feature type="binding site" description="covalent" evidence="8">
    <location>
        <position position="227"/>
    </location>
    <ligand>
        <name>heme c</name>
        <dbReference type="ChEBI" id="CHEBI:61717"/>
        <label>2</label>
    </ligand>
</feature>
<evidence type="ECO:0000259" key="11">
    <source>
        <dbReference type="PROSITE" id="PS51007"/>
    </source>
</evidence>
<evidence type="ECO:0000256" key="3">
    <source>
        <dbReference type="ARBA" id="ARBA00022723"/>
    </source>
</evidence>
<name>A0A1T4QWK9_9BACT</name>
<evidence type="ECO:0000256" key="2">
    <source>
        <dbReference type="ARBA" id="ARBA00022617"/>
    </source>
</evidence>
<keyword evidence="6" id="KW-0560">Oxidoreductase</keyword>
<dbReference type="RefSeq" id="WP_078669161.1">
    <property type="nucleotide sequence ID" value="NZ_FUWZ01000002.1"/>
</dbReference>
<dbReference type="PIRSF" id="PIRSF000294">
    <property type="entry name" value="Cytochrome-c_peroxidase"/>
    <property type="match status" value="1"/>
</dbReference>
<keyword evidence="13" id="KW-1185">Reference proteome</keyword>
<keyword evidence="2 8" id="KW-0349">Heme</keyword>
<dbReference type="InterPro" id="IPR026259">
    <property type="entry name" value="MauG/Cytc_peroxidase"/>
</dbReference>
<dbReference type="GO" id="GO:0004130">
    <property type="term" value="F:cytochrome-c peroxidase activity"/>
    <property type="evidence" value="ECO:0007669"/>
    <property type="project" value="TreeGrafter"/>
</dbReference>
<dbReference type="SUPFAM" id="SSF46626">
    <property type="entry name" value="Cytochrome c"/>
    <property type="match status" value="2"/>
</dbReference>
<dbReference type="PROSITE" id="PS51257">
    <property type="entry name" value="PROKAR_LIPOPROTEIN"/>
    <property type="match status" value="1"/>
</dbReference>
<dbReference type="EMBL" id="FUWZ01000002">
    <property type="protein sequence ID" value="SKA08170.1"/>
    <property type="molecule type" value="Genomic_DNA"/>
</dbReference>
<comment type="subcellular location">
    <subcellularLocation>
        <location evidence="1">Periplasm</location>
    </subcellularLocation>
</comment>
<dbReference type="InterPro" id="IPR004852">
    <property type="entry name" value="Di-haem_cyt_c_peroxidsae"/>
</dbReference>
<evidence type="ECO:0000256" key="9">
    <source>
        <dbReference type="PIRSR" id="PIRSR000294-2"/>
    </source>
</evidence>
<evidence type="ECO:0000313" key="13">
    <source>
        <dbReference type="Proteomes" id="UP000190367"/>
    </source>
</evidence>
<keyword evidence="3 9" id="KW-0479">Metal-binding</keyword>
<gene>
    <name evidence="12" type="ORF">SAMN04488128_102635</name>
</gene>
<dbReference type="GO" id="GO:0009055">
    <property type="term" value="F:electron transfer activity"/>
    <property type="evidence" value="ECO:0007669"/>
    <property type="project" value="InterPro"/>
</dbReference>
<dbReference type="STRING" id="634771.SAMN04488128_102635"/>
<organism evidence="12 13">
    <name type="scientific">Chitinophaga eiseniae</name>
    <dbReference type="NCBI Taxonomy" id="634771"/>
    <lineage>
        <taxon>Bacteria</taxon>
        <taxon>Pseudomonadati</taxon>
        <taxon>Bacteroidota</taxon>
        <taxon>Chitinophagia</taxon>
        <taxon>Chitinophagales</taxon>
        <taxon>Chitinophagaceae</taxon>
        <taxon>Chitinophaga</taxon>
    </lineage>
</organism>
<evidence type="ECO:0000313" key="12">
    <source>
        <dbReference type="EMBL" id="SKA08170.1"/>
    </source>
</evidence>
<evidence type="ECO:0000256" key="1">
    <source>
        <dbReference type="ARBA" id="ARBA00004418"/>
    </source>
</evidence>
<keyword evidence="4 10" id="KW-0732">Signal</keyword>
<keyword evidence="5" id="KW-0574">Periplasm</keyword>
<dbReference type="PROSITE" id="PS51007">
    <property type="entry name" value="CYTC"/>
    <property type="match status" value="1"/>
</dbReference>
<evidence type="ECO:0000256" key="8">
    <source>
        <dbReference type="PIRSR" id="PIRSR000294-1"/>
    </source>
</evidence>
<reference evidence="13" key="1">
    <citation type="submission" date="2017-02" db="EMBL/GenBank/DDBJ databases">
        <authorList>
            <person name="Varghese N."/>
            <person name="Submissions S."/>
        </authorList>
    </citation>
    <scope>NUCLEOTIDE SEQUENCE [LARGE SCALE GENOMIC DNA]</scope>
    <source>
        <strain evidence="13">DSM 22224</strain>
    </source>
</reference>
<evidence type="ECO:0000256" key="7">
    <source>
        <dbReference type="ARBA" id="ARBA00023004"/>
    </source>
</evidence>
<dbReference type="InterPro" id="IPR051395">
    <property type="entry name" value="Cytochrome_c_Peroxidase/MauG"/>
</dbReference>
<dbReference type="GO" id="GO:0042597">
    <property type="term" value="C:periplasmic space"/>
    <property type="evidence" value="ECO:0007669"/>
    <property type="project" value="UniProtKB-SubCell"/>
</dbReference>
<dbReference type="PANTHER" id="PTHR30600">
    <property type="entry name" value="CYTOCHROME C PEROXIDASE-RELATED"/>
    <property type="match status" value="1"/>
</dbReference>
<protein>
    <submittedName>
        <fullName evidence="12">Cytochrome c peroxidase</fullName>
    </submittedName>
</protein>
<evidence type="ECO:0000256" key="5">
    <source>
        <dbReference type="ARBA" id="ARBA00022764"/>
    </source>
</evidence>
<comment type="cofactor">
    <cofactor evidence="8">
        <name>heme</name>
        <dbReference type="ChEBI" id="CHEBI:30413"/>
    </cofactor>
    <text evidence="8">Binds 2 heme groups.</text>
</comment>
<feature type="chain" id="PRO_5012413936" evidence="10">
    <location>
        <begin position="24"/>
        <end position="356"/>
    </location>
</feature>
<keyword evidence="7 9" id="KW-0408">Iron</keyword>
<evidence type="ECO:0000256" key="6">
    <source>
        <dbReference type="ARBA" id="ARBA00023002"/>
    </source>
</evidence>
<sequence>MRHRYRWGSGIVLPLLSFLILTACSKNNTETKPEPAKNISFVKPAGFPEPAYRLADNPVTTDGFALGKVLFYDGLLSRDGTISCASCHIQANAFTHHGHDVSHGIDDRLGTRNSPPIQNMAWSTTFFWDGGVHDLDLQPIAPIENPVEMDDKMNNVIGKLQRNTRYQQLFEKAFGSPGINSTRTLKALSQFMVMLVSADSRYDRFMAGKETFSEEEKKGLALFEQRCASCHQPPLFTDNSFRNNGVAPRPFGTDSGRYKITLLDEDLYKFKVPSLRNVALTAPYMHDGRFGSLESVMNHYDNGFYATATLDPLFKNGFSLGDNDKKALIAFLKTLSDKGFITDERFAPPPGFVQGD</sequence>
<feature type="binding site" description="covalent" evidence="8">
    <location>
        <position position="84"/>
    </location>
    <ligand>
        <name>heme c</name>
        <dbReference type="ChEBI" id="CHEBI:61717"/>
        <label>1</label>
    </ligand>
</feature>
<accession>A0A1T4QWK9</accession>
<dbReference type="GO" id="GO:0020037">
    <property type="term" value="F:heme binding"/>
    <property type="evidence" value="ECO:0007669"/>
    <property type="project" value="InterPro"/>
</dbReference>
<dbReference type="InterPro" id="IPR009056">
    <property type="entry name" value="Cyt_c-like_dom"/>
</dbReference>
<comment type="PTM">
    <text evidence="8">Binds 2 heme groups per subunit.</text>
</comment>
<dbReference type="GO" id="GO:0046872">
    <property type="term" value="F:metal ion binding"/>
    <property type="evidence" value="ECO:0007669"/>
    <property type="project" value="UniProtKB-KW"/>
</dbReference>
<feature type="binding site" description="covalent" evidence="8">
    <location>
        <position position="230"/>
    </location>
    <ligand>
        <name>heme c</name>
        <dbReference type="ChEBI" id="CHEBI:61717"/>
        <label>2</label>
    </ligand>
</feature>
<feature type="binding site" description="axial binding residue" evidence="9">
    <location>
        <position position="231"/>
    </location>
    <ligand>
        <name>heme c</name>
        <dbReference type="ChEBI" id="CHEBI:61717"/>
        <label>2</label>
    </ligand>
    <ligandPart>
        <name>Fe</name>
        <dbReference type="ChEBI" id="CHEBI:18248"/>
    </ligandPart>
</feature>
<proteinExistence type="predicted"/>
<feature type="binding site" description="axial binding residue" evidence="9">
    <location>
        <position position="88"/>
    </location>
    <ligand>
        <name>heme c</name>
        <dbReference type="ChEBI" id="CHEBI:61717"/>
        <label>1</label>
    </ligand>
    <ligandPart>
        <name>Fe</name>
        <dbReference type="ChEBI" id="CHEBI:18248"/>
    </ligandPart>
</feature>
<feature type="signal peptide" evidence="10">
    <location>
        <begin position="1"/>
        <end position="23"/>
    </location>
</feature>
<dbReference type="OrthoDB" id="9805202at2"/>
<keyword evidence="12" id="KW-0575">Peroxidase</keyword>
<dbReference type="InterPro" id="IPR036909">
    <property type="entry name" value="Cyt_c-like_dom_sf"/>
</dbReference>
<feature type="domain" description="Cytochrome c" evidence="11">
    <location>
        <begin position="214"/>
        <end position="336"/>
    </location>
</feature>
<evidence type="ECO:0000256" key="4">
    <source>
        <dbReference type="ARBA" id="ARBA00022729"/>
    </source>
</evidence>